<dbReference type="AlphaFoldDB" id="A0A386ZP48"/>
<dbReference type="EMBL" id="CP032568">
    <property type="protein sequence ID" value="AYF78335.1"/>
    <property type="molecule type" value="Genomic_DNA"/>
</dbReference>
<accession>A0A386ZP48</accession>
<evidence type="ECO:0000313" key="2">
    <source>
        <dbReference type="Proteomes" id="UP000267164"/>
    </source>
</evidence>
<sequence>MTPQELETTLNTYDETAALLRTLGQETAAANVEELREAYEEALDLGQQYAGEIHRLHTTLEEIERITTPIPATK</sequence>
<evidence type="ECO:0000313" key="1">
    <source>
        <dbReference type="EMBL" id="AYF78335.1"/>
    </source>
</evidence>
<dbReference type="KEGG" id="nyu:D7D52_35955"/>
<gene>
    <name evidence="1" type="ORF">D7D52_35955</name>
</gene>
<protein>
    <submittedName>
        <fullName evidence="1">Uncharacterized protein</fullName>
    </submittedName>
</protein>
<keyword evidence="2" id="KW-1185">Reference proteome</keyword>
<dbReference type="RefSeq" id="WP_120743418.1">
    <property type="nucleotide sequence ID" value="NZ_CP032568.1"/>
</dbReference>
<organism evidence="1 2">
    <name type="scientific">Nocardia yunnanensis</name>
    <dbReference type="NCBI Taxonomy" id="2382165"/>
    <lineage>
        <taxon>Bacteria</taxon>
        <taxon>Bacillati</taxon>
        <taxon>Actinomycetota</taxon>
        <taxon>Actinomycetes</taxon>
        <taxon>Mycobacteriales</taxon>
        <taxon>Nocardiaceae</taxon>
        <taxon>Nocardia</taxon>
    </lineage>
</organism>
<proteinExistence type="predicted"/>
<name>A0A386ZP48_9NOCA</name>
<dbReference type="OrthoDB" id="9937248at2"/>
<dbReference type="Proteomes" id="UP000267164">
    <property type="component" value="Chromosome"/>
</dbReference>
<reference evidence="1 2" key="1">
    <citation type="submission" date="2018-09" db="EMBL/GenBank/DDBJ databases">
        <title>Nocardia yunnanensis sp. nov., an actinomycete isolated from a soil sample.</title>
        <authorList>
            <person name="Zhang J."/>
        </authorList>
    </citation>
    <scope>NUCLEOTIDE SEQUENCE [LARGE SCALE GENOMIC DNA]</scope>
    <source>
        <strain evidence="1 2">CFHS0054</strain>
    </source>
</reference>